<feature type="transmembrane region" description="Helical" evidence="2">
    <location>
        <begin position="71"/>
        <end position="93"/>
    </location>
</feature>
<evidence type="ECO:0008006" key="5">
    <source>
        <dbReference type="Google" id="ProtNLM"/>
    </source>
</evidence>
<dbReference type="EMBL" id="CP095749">
    <property type="protein sequence ID" value="WEB39859.1"/>
    <property type="molecule type" value="Genomic_DNA"/>
</dbReference>
<evidence type="ECO:0000256" key="2">
    <source>
        <dbReference type="SAM" id="Phobius"/>
    </source>
</evidence>
<dbReference type="RefSeq" id="WP_275307408.1">
    <property type="nucleotide sequence ID" value="NZ_CP095749.1"/>
</dbReference>
<evidence type="ECO:0000256" key="1">
    <source>
        <dbReference type="SAM" id="MobiDB-lite"/>
    </source>
</evidence>
<reference evidence="3 4" key="1">
    <citation type="submission" date="2022-03" db="EMBL/GenBank/DDBJ databases">
        <title>Streptomyces yunnanensis P86,complete genome.</title>
        <authorList>
            <person name="Chen S."/>
            <person name="Zhang Q."/>
        </authorList>
    </citation>
    <scope>NUCLEOTIDE SEQUENCE [LARGE SCALE GENOMIC DNA]</scope>
    <source>
        <strain evidence="3 4">P86</strain>
    </source>
</reference>
<keyword evidence="2" id="KW-0812">Transmembrane</keyword>
<gene>
    <name evidence="3" type="ORF">MOV08_11610</name>
</gene>
<feature type="compositionally biased region" description="Low complexity" evidence="1">
    <location>
        <begin position="50"/>
        <end position="61"/>
    </location>
</feature>
<keyword evidence="4" id="KW-1185">Reference proteome</keyword>
<evidence type="ECO:0000313" key="3">
    <source>
        <dbReference type="EMBL" id="WEB39859.1"/>
    </source>
</evidence>
<feature type="compositionally biased region" description="Pro residues" evidence="1">
    <location>
        <begin position="35"/>
        <end position="49"/>
    </location>
</feature>
<keyword evidence="2" id="KW-1133">Transmembrane helix</keyword>
<dbReference type="Proteomes" id="UP001218629">
    <property type="component" value="Chromosome"/>
</dbReference>
<feature type="region of interest" description="Disordered" evidence="1">
    <location>
        <begin position="96"/>
        <end position="122"/>
    </location>
</feature>
<organism evidence="3 4">
    <name type="scientific">Streptomyces yunnanensis</name>
    <dbReference type="NCBI Taxonomy" id="156453"/>
    <lineage>
        <taxon>Bacteria</taxon>
        <taxon>Bacillati</taxon>
        <taxon>Actinomycetota</taxon>
        <taxon>Actinomycetes</taxon>
        <taxon>Kitasatosporales</taxon>
        <taxon>Streptomycetaceae</taxon>
        <taxon>Streptomyces</taxon>
    </lineage>
</organism>
<proteinExistence type="predicted"/>
<accession>A0ABY8A583</accession>
<keyword evidence="2" id="KW-0472">Membrane</keyword>
<feature type="region of interest" description="Disordered" evidence="1">
    <location>
        <begin position="29"/>
        <end position="61"/>
    </location>
</feature>
<sequence length="153" mass="15177">MLSELLPAMLARDPADRPTAAQALRLLREVAGPQDPLPAPTPTPAPTPAPSVDDAGAPAAPPAGIGRFRGLLIGAGSAAVLGAVVVLAVRILLGGQGPAAPSDGTPTRATDAGSRWGDHRTADPCALVEPSVLGRFGGRSWTPPTATSTAATS</sequence>
<name>A0ABY8A583_9ACTN</name>
<evidence type="ECO:0000313" key="4">
    <source>
        <dbReference type="Proteomes" id="UP001218629"/>
    </source>
</evidence>
<protein>
    <recommendedName>
        <fullName evidence="5">Protein kinase domain-containing protein</fullName>
    </recommendedName>
</protein>